<reference evidence="2" key="1">
    <citation type="submission" date="2020-04" db="EMBL/GenBank/DDBJ databases">
        <title>Genome Assembly and Annotation of Botryosphaeria dothidea sdau 11-99, a Latent Pathogen of Apple Fruit Ring Rot in China.</title>
        <authorList>
            <person name="Yu C."/>
            <person name="Diao Y."/>
            <person name="Lu Q."/>
            <person name="Zhao J."/>
            <person name="Cui S."/>
            <person name="Peng C."/>
            <person name="He B."/>
            <person name="Liu H."/>
        </authorList>
    </citation>
    <scope>NUCLEOTIDE SEQUENCE [LARGE SCALE GENOMIC DNA]</scope>
    <source>
        <strain evidence="2">Sdau11-99</strain>
    </source>
</reference>
<dbReference type="OrthoDB" id="5390017at2759"/>
<dbReference type="AlphaFoldDB" id="A0A8H4N5X8"/>
<sequence>MTTANPVVGHSPAAFSMTLHSPSPPAPTSRKRSRSMIFEEDGGQEEERQYWEVGTNCNGSSNGQEIGTDDLKRTRTTGELDTLGVIPSGEAWQLQGVVTDLLAAADTAAPNGLKKYIAGRSLVVLCVLEHVDIHYRLLCSALPALQTLSPTLQPLLLTNHDPAFASTHLQPAPSFPVLSAKGHPQNHLLKLGLLHPLGGGQAGMDALVVLDAMGRRRLVLPFGWGAGKHVGENVVGGSIVRDGLMEVLARGVEELEREMR</sequence>
<organism evidence="2 3">
    <name type="scientific">Botryosphaeria dothidea</name>
    <dbReference type="NCBI Taxonomy" id="55169"/>
    <lineage>
        <taxon>Eukaryota</taxon>
        <taxon>Fungi</taxon>
        <taxon>Dikarya</taxon>
        <taxon>Ascomycota</taxon>
        <taxon>Pezizomycotina</taxon>
        <taxon>Dothideomycetes</taxon>
        <taxon>Dothideomycetes incertae sedis</taxon>
        <taxon>Botryosphaeriales</taxon>
        <taxon>Botryosphaeriaceae</taxon>
        <taxon>Botryosphaeria</taxon>
    </lineage>
</organism>
<feature type="region of interest" description="Disordered" evidence="1">
    <location>
        <begin position="1"/>
        <end position="47"/>
    </location>
</feature>
<evidence type="ECO:0000313" key="2">
    <source>
        <dbReference type="EMBL" id="KAF4310240.1"/>
    </source>
</evidence>
<keyword evidence="3" id="KW-1185">Reference proteome</keyword>
<dbReference type="Proteomes" id="UP000572817">
    <property type="component" value="Unassembled WGS sequence"/>
</dbReference>
<dbReference type="EMBL" id="WWBZ02000016">
    <property type="protein sequence ID" value="KAF4310240.1"/>
    <property type="molecule type" value="Genomic_DNA"/>
</dbReference>
<gene>
    <name evidence="2" type="ORF">GTA08_BOTSDO03048</name>
</gene>
<name>A0A8H4N5X8_9PEZI</name>
<comment type="caution">
    <text evidence="2">The sequence shown here is derived from an EMBL/GenBank/DDBJ whole genome shotgun (WGS) entry which is preliminary data.</text>
</comment>
<evidence type="ECO:0000313" key="3">
    <source>
        <dbReference type="Proteomes" id="UP000572817"/>
    </source>
</evidence>
<accession>A0A8H4N5X8</accession>
<evidence type="ECO:0000256" key="1">
    <source>
        <dbReference type="SAM" id="MobiDB-lite"/>
    </source>
</evidence>
<proteinExistence type="predicted"/>
<protein>
    <submittedName>
        <fullName evidence="2">Uba3-binding protein but1 o42666</fullName>
    </submittedName>
</protein>